<gene>
    <name evidence="1" type="ORF">C491_10754</name>
</gene>
<dbReference type="SUPFAM" id="SSF46785">
    <property type="entry name" value="Winged helix' DNA-binding domain"/>
    <property type="match status" value="1"/>
</dbReference>
<dbReference type="InterPro" id="IPR036388">
    <property type="entry name" value="WH-like_DNA-bd_sf"/>
</dbReference>
<dbReference type="eggNOG" id="arCOG08021">
    <property type="taxonomic scope" value="Archaea"/>
</dbReference>
<dbReference type="AlphaFoldDB" id="L9X615"/>
<dbReference type="EMBL" id="AOIB01000024">
    <property type="protein sequence ID" value="ELY57259.1"/>
    <property type="molecule type" value="Genomic_DNA"/>
</dbReference>
<comment type="caution">
    <text evidence="1">The sequence shown here is derived from an EMBL/GenBank/DDBJ whole genome shotgun (WGS) entry which is preliminary data.</text>
</comment>
<evidence type="ECO:0000313" key="2">
    <source>
        <dbReference type="Proteomes" id="UP000011688"/>
    </source>
</evidence>
<organism evidence="1 2">
    <name type="scientific">Natronococcus amylolyticus DSM 10524</name>
    <dbReference type="NCBI Taxonomy" id="1227497"/>
    <lineage>
        <taxon>Archaea</taxon>
        <taxon>Methanobacteriati</taxon>
        <taxon>Methanobacteriota</taxon>
        <taxon>Stenosarchaea group</taxon>
        <taxon>Halobacteria</taxon>
        <taxon>Halobacteriales</taxon>
        <taxon>Natrialbaceae</taxon>
        <taxon>Natronococcus</taxon>
    </lineage>
</organism>
<dbReference type="OrthoDB" id="182995at2157"/>
<dbReference type="Gene3D" id="1.10.10.10">
    <property type="entry name" value="Winged helix-like DNA-binding domain superfamily/Winged helix DNA-binding domain"/>
    <property type="match status" value="1"/>
</dbReference>
<name>L9X615_9EURY</name>
<dbReference type="InterPro" id="IPR036390">
    <property type="entry name" value="WH_DNA-bd_sf"/>
</dbReference>
<dbReference type="Proteomes" id="UP000011688">
    <property type="component" value="Unassembled WGS sequence"/>
</dbReference>
<evidence type="ECO:0000313" key="1">
    <source>
        <dbReference type="EMBL" id="ELY57259.1"/>
    </source>
</evidence>
<reference evidence="1 2" key="1">
    <citation type="journal article" date="2014" name="PLoS Genet.">
        <title>Phylogenetically driven sequencing of extremely halophilic archaea reveals strategies for static and dynamic osmo-response.</title>
        <authorList>
            <person name="Becker E.A."/>
            <person name="Seitzer P.M."/>
            <person name="Tritt A."/>
            <person name="Larsen D."/>
            <person name="Krusor M."/>
            <person name="Yao A.I."/>
            <person name="Wu D."/>
            <person name="Madern D."/>
            <person name="Eisen J.A."/>
            <person name="Darling A.E."/>
            <person name="Facciotti M.T."/>
        </authorList>
    </citation>
    <scope>NUCLEOTIDE SEQUENCE [LARGE SCALE GENOMIC DNA]</scope>
    <source>
        <strain evidence="1 2">DSM 10524</strain>
    </source>
</reference>
<proteinExistence type="predicted"/>
<sequence length="72" mass="7950">MQLDTKPNVSVPDGIESAQAKLVYLSLQQWPDASADELCAALGVEKGAILSIARTLRERGYVERDDGRYRLT</sequence>
<keyword evidence="2" id="KW-1185">Reference proteome</keyword>
<protein>
    <recommendedName>
        <fullName evidence="3">Transcription regulator TrmB N-terminal domain-containing protein</fullName>
    </recommendedName>
</protein>
<accession>L9X615</accession>
<dbReference type="RefSeq" id="WP_005556036.1">
    <property type="nucleotide sequence ID" value="NZ_AOIB01000024.1"/>
</dbReference>
<evidence type="ECO:0008006" key="3">
    <source>
        <dbReference type="Google" id="ProtNLM"/>
    </source>
</evidence>